<protein>
    <submittedName>
        <fullName evidence="2">Uncharacterized protein</fullName>
    </submittedName>
</protein>
<keyword evidence="1" id="KW-0472">Membrane</keyword>
<dbReference type="AlphaFoldDB" id="A0A0F8XL92"/>
<proteinExistence type="predicted"/>
<feature type="transmembrane region" description="Helical" evidence="1">
    <location>
        <begin position="6"/>
        <end position="28"/>
    </location>
</feature>
<evidence type="ECO:0000256" key="1">
    <source>
        <dbReference type="SAM" id="Phobius"/>
    </source>
</evidence>
<evidence type="ECO:0000313" key="2">
    <source>
        <dbReference type="EMBL" id="KKK69852.1"/>
    </source>
</evidence>
<name>A0A0F8XL92_9ZZZZ</name>
<reference evidence="2" key="1">
    <citation type="journal article" date="2015" name="Nature">
        <title>Complex archaea that bridge the gap between prokaryotes and eukaryotes.</title>
        <authorList>
            <person name="Spang A."/>
            <person name="Saw J.H."/>
            <person name="Jorgensen S.L."/>
            <person name="Zaremba-Niedzwiedzka K."/>
            <person name="Martijn J."/>
            <person name="Lind A.E."/>
            <person name="van Eijk R."/>
            <person name="Schleper C."/>
            <person name="Guy L."/>
            <person name="Ettema T.J."/>
        </authorList>
    </citation>
    <scope>NUCLEOTIDE SEQUENCE</scope>
</reference>
<dbReference type="EMBL" id="LAZR01058456">
    <property type="protein sequence ID" value="KKK69852.1"/>
    <property type="molecule type" value="Genomic_DNA"/>
</dbReference>
<keyword evidence="1" id="KW-0812">Transmembrane</keyword>
<comment type="caution">
    <text evidence="2">The sequence shown here is derived from an EMBL/GenBank/DDBJ whole genome shotgun (WGS) entry which is preliminary data.</text>
</comment>
<gene>
    <name evidence="2" type="ORF">LCGC14_2929890</name>
</gene>
<keyword evidence="1" id="KW-1133">Transmembrane helix</keyword>
<organism evidence="2">
    <name type="scientific">marine sediment metagenome</name>
    <dbReference type="NCBI Taxonomy" id="412755"/>
    <lineage>
        <taxon>unclassified sequences</taxon>
        <taxon>metagenomes</taxon>
        <taxon>ecological metagenomes</taxon>
    </lineage>
</organism>
<sequence>MRTKLFLAFLTVIITALISNLIFEHLIIRDFDDYSMGMREDRLYWVLASVEGSHSDGSWNTATLSHILQWGTILGLDLKVIDTEGGELLATGTMLKDVSTTMLRRIESLVVLDSASGEFEEYPLFVEGEEIGALMVRELQIRGGYDEKEKVFKRRGRDFLMISLVSVINAFPSSPSNSFVFSSWL</sequence>
<accession>A0A0F8XL92</accession>